<dbReference type="Pfam" id="PF09376">
    <property type="entry name" value="NurA"/>
    <property type="match status" value="1"/>
</dbReference>
<proteinExistence type="predicted"/>
<dbReference type="InterPro" id="IPR018977">
    <property type="entry name" value="NurA_domain"/>
</dbReference>
<evidence type="ECO:0000313" key="3">
    <source>
        <dbReference type="Proteomes" id="UP001375370"/>
    </source>
</evidence>
<name>A0ABZ2J9Y5_9CHLR</name>
<protein>
    <submittedName>
        <fullName evidence="2">DNA double-strand break repair nuclease NurA</fullName>
    </submittedName>
</protein>
<dbReference type="EMBL" id="CP146612">
    <property type="protein sequence ID" value="WWX25921.1"/>
    <property type="molecule type" value="Genomic_DNA"/>
</dbReference>
<accession>A0ABZ2J9Y5</accession>
<feature type="domain" description="NurA" evidence="1">
    <location>
        <begin position="78"/>
        <end position="363"/>
    </location>
</feature>
<keyword evidence="3" id="KW-1185">Reference proteome</keyword>
<dbReference type="Proteomes" id="UP001375370">
    <property type="component" value="Chromosome"/>
</dbReference>
<gene>
    <name evidence="2" type="ORF">V8247_02845</name>
</gene>
<evidence type="ECO:0000259" key="1">
    <source>
        <dbReference type="SMART" id="SM00933"/>
    </source>
</evidence>
<sequence>MSLDITKVAGQIGAMAAGLKQGAAEKRAHLDAAAKTISTADGAVLSEKVRLSKTSFLLAAPTGNLNERYPAPPPPADYSVVAADGSHIDLDRHQAAACRLINIGTVRLDYGAIPDAALDSRPRLLADDADLYIQDPDGPRATPLTGALLGIKRDVEEFQALAELSAALPPEHPALALSDGSLIRWSLTTANYEAYVLRELLENGYVKCLDEFQRRCNERELAVASYISRPGGEEVVNTLRLAVCPYEPANCDRHCGQLKNGARPCDTLSGVSDAELFERFLETGQRSAVFESTSKVIGQYYGGHRIGFFYLKLEDEVARVELPLWLAELPGRLDLLHTLVLEQARKGQGYPVALAEAHEQAVVTGADRAVFYEVIDVYLREEGLNETVSAKSFSKQARWL</sequence>
<evidence type="ECO:0000313" key="2">
    <source>
        <dbReference type="EMBL" id="WWX25921.1"/>
    </source>
</evidence>
<reference evidence="2 3" key="1">
    <citation type="submission" date="2024-03" db="EMBL/GenBank/DDBJ databases">
        <title>A Dehalogenimonas Isolated from Estuarine Sediments Dihaloeliminates Chlorinated Alkanes.</title>
        <authorList>
            <person name="Yang Y."/>
            <person name="Wang H."/>
        </authorList>
    </citation>
    <scope>NUCLEOTIDE SEQUENCE [LARGE SCALE GENOMIC DNA]</scope>
    <source>
        <strain evidence="2 3">W</strain>
    </source>
</reference>
<dbReference type="RefSeq" id="WP_338738565.1">
    <property type="nucleotide sequence ID" value="NZ_CP146612.1"/>
</dbReference>
<dbReference type="SMART" id="SM00933">
    <property type="entry name" value="NurA"/>
    <property type="match status" value="1"/>
</dbReference>
<organism evidence="2 3">
    <name type="scientific">Candidatus Dehalogenimonas loeffleri</name>
    <dbReference type="NCBI Taxonomy" id="3127115"/>
    <lineage>
        <taxon>Bacteria</taxon>
        <taxon>Bacillati</taxon>
        <taxon>Chloroflexota</taxon>
        <taxon>Dehalococcoidia</taxon>
        <taxon>Dehalococcoidales</taxon>
        <taxon>Dehalococcoidaceae</taxon>
        <taxon>Dehalogenimonas</taxon>
    </lineage>
</organism>